<dbReference type="EMBL" id="BRYA01000832">
    <property type="protein sequence ID" value="GMI33831.1"/>
    <property type="molecule type" value="Genomic_DNA"/>
</dbReference>
<gene>
    <name evidence="2" type="ORF">TrCOL_g11868</name>
</gene>
<feature type="chain" id="PRO_5040832676" evidence="1">
    <location>
        <begin position="24"/>
        <end position="521"/>
    </location>
</feature>
<protein>
    <submittedName>
        <fullName evidence="2">Uncharacterized protein</fullName>
    </submittedName>
</protein>
<reference evidence="3" key="1">
    <citation type="journal article" date="2023" name="Commun. Biol.">
        <title>Genome analysis of Parmales, the sister group of diatoms, reveals the evolutionary specialization of diatoms from phago-mixotrophs to photoautotrophs.</title>
        <authorList>
            <person name="Ban H."/>
            <person name="Sato S."/>
            <person name="Yoshikawa S."/>
            <person name="Yamada K."/>
            <person name="Nakamura Y."/>
            <person name="Ichinomiya M."/>
            <person name="Sato N."/>
            <person name="Blanc-Mathieu R."/>
            <person name="Endo H."/>
            <person name="Kuwata A."/>
            <person name="Ogata H."/>
        </authorList>
    </citation>
    <scope>NUCLEOTIDE SEQUENCE [LARGE SCALE GENOMIC DNA]</scope>
</reference>
<dbReference type="Proteomes" id="UP001165065">
    <property type="component" value="Unassembled WGS sequence"/>
</dbReference>
<organism evidence="2 3">
    <name type="scientific">Triparma columacea</name>
    <dbReference type="NCBI Taxonomy" id="722753"/>
    <lineage>
        <taxon>Eukaryota</taxon>
        <taxon>Sar</taxon>
        <taxon>Stramenopiles</taxon>
        <taxon>Ochrophyta</taxon>
        <taxon>Bolidophyceae</taxon>
        <taxon>Parmales</taxon>
        <taxon>Triparmaceae</taxon>
        <taxon>Triparma</taxon>
    </lineage>
</organism>
<dbReference type="AlphaFoldDB" id="A0A9W7G629"/>
<evidence type="ECO:0000313" key="3">
    <source>
        <dbReference type="Proteomes" id="UP001165065"/>
    </source>
</evidence>
<feature type="signal peptide" evidence="1">
    <location>
        <begin position="1"/>
        <end position="23"/>
    </location>
</feature>
<sequence length="521" mass="55919">MQSLPFSLILPLLLLLSPLPTHQISDFEASQAALATTSYKSMACWYGSCSSDSEADIKLTAEPLPVDPYIPAPTPSPEHSPTEIPSYIKKMSSPTADIEAASSGTSTTATSLPVLKFTNVPASVYKNSVFSLTVIYYDEGLKEIIYNDPEGNYASGFDVRLSIGQAEAQDDSLGKWVIYDLVLTGTLTRELKYGSVEFSGLTLNIPGTVVYFKVEATNAAYGLSSTNTQYIAVTELTSEIEEIIAAAANQETAEIPDISTYDPELNQITADASISVGVKLGDITVEDTTSHSHFSGTFIVADYYEDSSCTTNPLYNEYIKKSSCISLPGGNSSRVITDYTSVQISTSTYAGVDDCRVKPANATSLLGNRVDVVESRGQCLESDISVGVYKKYRAVKSSIGDTGVCEGPVPVVRVAEWFGSDGLGTCHANVEDRQPTVRLFEIGKCYKVQGKAESFIFTGCYHKNSGLLTQFIGSATCEGVNRNQREWGGVEEDSCFVGSVEGWGVQGGEDISVQCGVTCTT</sequence>
<keyword evidence="1" id="KW-0732">Signal</keyword>
<comment type="caution">
    <text evidence="2">The sequence shown here is derived from an EMBL/GenBank/DDBJ whole genome shotgun (WGS) entry which is preliminary data.</text>
</comment>
<name>A0A9W7G629_9STRA</name>
<evidence type="ECO:0000256" key="1">
    <source>
        <dbReference type="SAM" id="SignalP"/>
    </source>
</evidence>
<dbReference type="OrthoDB" id="195150at2759"/>
<keyword evidence="3" id="KW-1185">Reference proteome</keyword>
<proteinExistence type="predicted"/>
<evidence type="ECO:0000313" key="2">
    <source>
        <dbReference type="EMBL" id="GMI33831.1"/>
    </source>
</evidence>
<accession>A0A9W7G629</accession>